<protein>
    <submittedName>
        <fullName evidence="2">LytTR family transcriptional regulator</fullName>
    </submittedName>
</protein>
<dbReference type="EMBL" id="DXEN01000060">
    <property type="protein sequence ID" value="HIX86539.1"/>
    <property type="molecule type" value="Genomic_DNA"/>
</dbReference>
<comment type="caution">
    <text evidence="2">The sequence shown here is derived from an EMBL/GenBank/DDBJ whole genome shotgun (WGS) entry which is preliminary data.</text>
</comment>
<dbReference type="InterPro" id="IPR007492">
    <property type="entry name" value="LytTR_DNA-bd_dom"/>
</dbReference>
<accession>A0A9D1XUZ2</accession>
<dbReference type="Proteomes" id="UP000823847">
    <property type="component" value="Unassembled WGS sequence"/>
</dbReference>
<dbReference type="Gene3D" id="2.40.50.1020">
    <property type="entry name" value="LytTr DNA-binding domain"/>
    <property type="match status" value="1"/>
</dbReference>
<dbReference type="Pfam" id="PF04397">
    <property type="entry name" value="LytTR"/>
    <property type="match status" value="1"/>
</dbReference>
<dbReference type="SMART" id="SM00850">
    <property type="entry name" value="LytTR"/>
    <property type="match status" value="1"/>
</dbReference>
<evidence type="ECO:0000313" key="3">
    <source>
        <dbReference type="Proteomes" id="UP000823847"/>
    </source>
</evidence>
<proteinExistence type="predicted"/>
<reference evidence="2" key="2">
    <citation type="submission" date="2021-04" db="EMBL/GenBank/DDBJ databases">
        <authorList>
            <person name="Gilroy R."/>
        </authorList>
    </citation>
    <scope>NUCLEOTIDE SEQUENCE</scope>
    <source>
        <strain evidence="2">ChiHecec2B26-12326</strain>
    </source>
</reference>
<organism evidence="2 3">
    <name type="scientific">Candidatus Parabacteroides intestinigallinarum</name>
    <dbReference type="NCBI Taxonomy" id="2838722"/>
    <lineage>
        <taxon>Bacteria</taxon>
        <taxon>Pseudomonadati</taxon>
        <taxon>Bacteroidota</taxon>
        <taxon>Bacteroidia</taxon>
        <taxon>Bacteroidales</taxon>
        <taxon>Tannerellaceae</taxon>
        <taxon>Parabacteroides</taxon>
    </lineage>
</organism>
<feature type="domain" description="HTH LytTR-type" evidence="1">
    <location>
        <begin position="11"/>
        <end position="117"/>
    </location>
</feature>
<evidence type="ECO:0000313" key="2">
    <source>
        <dbReference type="EMBL" id="HIX86539.1"/>
    </source>
</evidence>
<reference evidence="2" key="1">
    <citation type="journal article" date="2021" name="PeerJ">
        <title>Extensive microbial diversity within the chicken gut microbiome revealed by metagenomics and culture.</title>
        <authorList>
            <person name="Gilroy R."/>
            <person name="Ravi A."/>
            <person name="Getino M."/>
            <person name="Pursley I."/>
            <person name="Horton D.L."/>
            <person name="Alikhan N.F."/>
            <person name="Baker D."/>
            <person name="Gharbi K."/>
            <person name="Hall N."/>
            <person name="Watson M."/>
            <person name="Adriaenssens E.M."/>
            <person name="Foster-Nyarko E."/>
            <person name="Jarju S."/>
            <person name="Secka A."/>
            <person name="Antonio M."/>
            <person name="Oren A."/>
            <person name="Chaudhuri R.R."/>
            <person name="La Ragione R."/>
            <person name="Hildebrand F."/>
            <person name="Pallen M.J."/>
        </authorList>
    </citation>
    <scope>NUCLEOTIDE SEQUENCE</scope>
    <source>
        <strain evidence="2">ChiHecec2B26-12326</strain>
    </source>
</reference>
<sequence>MNFPIIISSVNELVRVYPERIVYISSDGNYSMMVLHDKTEHLFSFNLSHFQQILEKQMKAEASVFIRIGKSLIINRTYIYKIHIGKQSLVLSDARIRNTFTLTASKEALRQLKSLVEHEME</sequence>
<dbReference type="GO" id="GO:0003677">
    <property type="term" value="F:DNA binding"/>
    <property type="evidence" value="ECO:0007669"/>
    <property type="project" value="InterPro"/>
</dbReference>
<dbReference type="AlphaFoldDB" id="A0A9D1XUZ2"/>
<evidence type="ECO:0000259" key="1">
    <source>
        <dbReference type="SMART" id="SM00850"/>
    </source>
</evidence>
<name>A0A9D1XUZ2_9BACT</name>
<gene>
    <name evidence="2" type="ORF">H9848_08030</name>
</gene>